<gene>
    <name evidence="17" type="primary">LOC115878216</name>
    <name evidence="13" type="synonym">NTH1</name>
</gene>
<keyword evidence="13" id="KW-0496">Mitochondrion</keyword>
<dbReference type="GO" id="GO:0005634">
    <property type="term" value="C:nucleus"/>
    <property type="evidence" value="ECO:0007669"/>
    <property type="project" value="UniProtKB-SubCell"/>
</dbReference>
<evidence type="ECO:0000256" key="13">
    <source>
        <dbReference type="HAMAP-Rule" id="MF_03183"/>
    </source>
</evidence>
<dbReference type="CTD" id="4913"/>
<evidence type="ECO:0000256" key="5">
    <source>
        <dbReference type="ARBA" id="ARBA00022801"/>
    </source>
</evidence>
<dbReference type="InterPro" id="IPR003265">
    <property type="entry name" value="HhH-GPD_domain"/>
</dbReference>
<dbReference type="FunCoup" id="A0A6J2XGH9">
    <property type="interactions" value="1141"/>
</dbReference>
<dbReference type="EC" id="3.2.2.-" evidence="13"/>
<keyword evidence="5 13" id="KW-0378">Hydrolase</keyword>
<dbReference type="SUPFAM" id="SSF48150">
    <property type="entry name" value="DNA-glycosylase"/>
    <property type="match status" value="1"/>
</dbReference>
<evidence type="ECO:0000256" key="12">
    <source>
        <dbReference type="ARBA" id="ARBA00044632"/>
    </source>
</evidence>
<dbReference type="InterPro" id="IPR000445">
    <property type="entry name" value="HhH_motif"/>
</dbReference>
<feature type="compositionally biased region" description="Basic and acidic residues" evidence="14">
    <location>
        <begin position="37"/>
        <end position="46"/>
    </location>
</feature>
<keyword evidence="10 13" id="KW-0456">Lyase</keyword>
<evidence type="ECO:0000256" key="7">
    <source>
        <dbReference type="ARBA" id="ARBA00023004"/>
    </source>
</evidence>
<feature type="compositionally biased region" description="Polar residues" evidence="14">
    <location>
        <begin position="58"/>
        <end position="72"/>
    </location>
</feature>
<keyword evidence="7" id="KW-0408">Iron</keyword>
<dbReference type="CDD" id="cd00056">
    <property type="entry name" value="ENDO3c"/>
    <property type="match status" value="1"/>
</dbReference>
<evidence type="ECO:0000313" key="16">
    <source>
        <dbReference type="Proteomes" id="UP000504635"/>
    </source>
</evidence>
<dbReference type="KEGG" id="soy:115878216"/>
<keyword evidence="9 13" id="KW-0234">DNA repair</keyword>
<evidence type="ECO:0000256" key="4">
    <source>
        <dbReference type="ARBA" id="ARBA00022763"/>
    </source>
</evidence>
<dbReference type="Proteomes" id="UP000504635">
    <property type="component" value="Unplaced"/>
</dbReference>
<dbReference type="GO" id="GO:0051539">
    <property type="term" value="F:4 iron, 4 sulfur cluster binding"/>
    <property type="evidence" value="ECO:0007669"/>
    <property type="project" value="UniProtKB-KW"/>
</dbReference>
<keyword evidence="13" id="KW-0539">Nucleus</keyword>
<dbReference type="Pfam" id="PF00730">
    <property type="entry name" value="HhH-GPD"/>
    <property type="match status" value="1"/>
</dbReference>
<evidence type="ECO:0000313" key="17">
    <source>
        <dbReference type="RefSeq" id="XP_030750493.1"/>
    </source>
</evidence>
<feature type="compositionally biased region" description="Polar residues" evidence="14">
    <location>
        <begin position="19"/>
        <end position="36"/>
    </location>
</feature>
<comment type="function">
    <text evidence="13">Bifunctional DNA N-glycosylase with associated apurinic/apyrimidinic (AP) lyase function that catalyzes the first step in base excision repair (BER), the primary repair pathway for the repair of oxidative DNA damage. The DNA N-glycosylase activity releases the damaged DNA base from DNA by cleaving the N-glycosidic bond, leaving an AP site. The AP lyase activity cleaves the phosphodiester bond 3' to the AP site by a beta-elimination. Primarily recognizes and repairs oxidative base damage of pyrimidines.</text>
</comment>
<evidence type="ECO:0000256" key="3">
    <source>
        <dbReference type="ARBA" id="ARBA00022723"/>
    </source>
</evidence>
<keyword evidence="4 13" id="KW-0227">DNA damage</keyword>
<evidence type="ECO:0000256" key="11">
    <source>
        <dbReference type="ARBA" id="ARBA00023295"/>
    </source>
</evidence>
<evidence type="ECO:0000256" key="9">
    <source>
        <dbReference type="ARBA" id="ARBA00023204"/>
    </source>
</evidence>
<keyword evidence="6" id="KW-0809">Transit peptide</keyword>
<reference evidence="17" key="1">
    <citation type="submission" date="2025-08" db="UniProtKB">
        <authorList>
            <consortium name="RefSeq"/>
        </authorList>
    </citation>
    <scope>IDENTIFICATION</scope>
    <source>
        <tissue evidence="17">Gonads</tissue>
    </source>
</reference>
<dbReference type="SMART" id="SM00478">
    <property type="entry name" value="ENDO3c"/>
    <property type="match status" value="1"/>
</dbReference>
<dbReference type="FunFam" id="1.10.340.30:FF:000005">
    <property type="entry name" value="Endonuclease III-like protein 1"/>
    <property type="match status" value="1"/>
</dbReference>
<name>A0A6J2XGH9_SITOR</name>
<comment type="similarity">
    <text evidence="1 13">Belongs to the Nth/MutY family.</text>
</comment>
<dbReference type="Gene3D" id="1.10.1670.10">
    <property type="entry name" value="Helix-hairpin-Helix base-excision DNA repair enzymes (C-terminal)"/>
    <property type="match status" value="1"/>
</dbReference>
<comment type="caution">
    <text evidence="13">Lacks conserved residue(s) required for the propagation of feature annotation.</text>
</comment>
<keyword evidence="8" id="KW-0411">Iron-sulfur</keyword>
<dbReference type="Gene3D" id="1.10.340.30">
    <property type="entry name" value="Hypothetical protein, domain 2"/>
    <property type="match status" value="1"/>
</dbReference>
<dbReference type="GO" id="GO:0000703">
    <property type="term" value="F:oxidized pyrimidine nucleobase lesion DNA N-glycosylase activity"/>
    <property type="evidence" value="ECO:0007669"/>
    <property type="project" value="UniProtKB-UniRule"/>
</dbReference>
<dbReference type="PROSITE" id="PS01155">
    <property type="entry name" value="ENDONUCLEASE_III_2"/>
    <property type="match status" value="1"/>
</dbReference>
<dbReference type="EC" id="4.2.99.18" evidence="13"/>
<dbReference type="GO" id="GO:0006285">
    <property type="term" value="P:base-excision repair, AP site formation"/>
    <property type="evidence" value="ECO:0007669"/>
    <property type="project" value="UniProtKB-UniRule"/>
</dbReference>
<evidence type="ECO:0000256" key="1">
    <source>
        <dbReference type="ARBA" id="ARBA00008343"/>
    </source>
</evidence>
<dbReference type="InParanoid" id="A0A6J2XGH9"/>
<keyword evidence="16" id="KW-1185">Reference proteome</keyword>
<comment type="catalytic activity">
    <reaction evidence="12 13">
        <text>2'-deoxyribonucleotide-(2'-deoxyribose 5'-phosphate)-2'-deoxyribonucleotide-DNA = a 3'-end 2'-deoxyribonucleotide-(2,3-dehydro-2,3-deoxyribose 5'-phosphate)-DNA + a 5'-end 5'-phospho-2'-deoxyribonucleoside-DNA + H(+)</text>
        <dbReference type="Rhea" id="RHEA:66592"/>
        <dbReference type="Rhea" id="RHEA-COMP:13180"/>
        <dbReference type="Rhea" id="RHEA-COMP:16897"/>
        <dbReference type="Rhea" id="RHEA-COMP:17067"/>
        <dbReference type="ChEBI" id="CHEBI:15378"/>
        <dbReference type="ChEBI" id="CHEBI:136412"/>
        <dbReference type="ChEBI" id="CHEBI:157695"/>
        <dbReference type="ChEBI" id="CHEBI:167181"/>
        <dbReference type="EC" id="4.2.99.18"/>
    </reaction>
</comment>
<feature type="region of interest" description="Disordered" evidence="14">
    <location>
        <begin position="19"/>
        <end position="73"/>
    </location>
</feature>
<evidence type="ECO:0000256" key="6">
    <source>
        <dbReference type="ARBA" id="ARBA00022946"/>
    </source>
</evidence>
<dbReference type="GO" id="GO:0140078">
    <property type="term" value="F:class I DNA-(apurinic or apyrimidinic site) endonuclease activity"/>
    <property type="evidence" value="ECO:0007669"/>
    <property type="project" value="UniProtKB-EC"/>
</dbReference>
<dbReference type="GO" id="GO:0003677">
    <property type="term" value="F:DNA binding"/>
    <property type="evidence" value="ECO:0007669"/>
    <property type="project" value="UniProtKB-UniRule"/>
</dbReference>
<dbReference type="RefSeq" id="XP_030750493.1">
    <property type="nucleotide sequence ID" value="XM_030894633.1"/>
</dbReference>
<dbReference type="GO" id="GO:0046872">
    <property type="term" value="F:metal ion binding"/>
    <property type="evidence" value="ECO:0007669"/>
    <property type="project" value="UniProtKB-KW"/>
</dbReference>
<accession>A0A6J2XGH9</accession>
<dbReference type="InterPro" id="IPR030841">
    <property type="entry name" value="NTH1"/>
</dbReference>
<comment type="subcellular location">
    <subcellularLocation>
        <location evidence="13">Nucleus</location>
    </subcellularLocation>
    <subcellularLocation>
        <location evidence="13">Mitochondrion</location>
    </subcellularLocation>
</comment>
<dbReference type="InterPro" id="IPR004036">
    <property type="entry name" value="Endonuclease-III-like_CS2"/>
</dbReference>
<dbReference type="Pfam" id="PF00633">
    <property type="entry name" value="HHH"/>
    <property type="match status" value="1"/>
</dbReference>
<dbReference type="InterPro" id="IPR023170">
    <property type="entry name" value="HhH_base_excis_C"/>
</dbReference>
<evidence type="ECO:0000259" key="15">
    <source>
        <dbReference type="SMART" id="SM00478"/>
    </source>
</evidence>
<dbReference type="OrthoDB" id="2099276at2759"/>
<evidence type="ECO:0000256" key="2">
    <source>
        <dbReference type="ARBA" id="ARBA00022485"/>
    </source>
</evidence>
<organism evidence="16 17">
    <name type="scientific">Sitophilus oryzae</name>
    <name type="common">Rice weevil</name>
    <name type="synonym">Curculio oryzae</name>
    <dbReference type="NCBI Taxonomy" id="7048"/>
    <lineage>
        <taxon>Eukaryota</taxon>
        <taxon>Metazoa</taxon>
        <taxon>Ecdysozoa</taxon>
        <taxon>Arthropoda</taxon>
        <taxon>Hexapoda</taxon>
        <taxon>Insecta</taxon>
        <taxon>Pterygota</taxon>
        <taxon>Neoptera</taxon>
        <taxon>Endopterygota</taxon>
        <taxon>Coleoptera</taxon>
        <taxon>Polyphaga</taxon>
        <taxon>Cucujiformia</taxon>
        <taxon>Curculionidae</taxon>
        <taxon>Dryophthorinae</taxon>
        <taxon>Sitophilus</taxon>
    </lineage>
</organism>
<evidence type="ECO:0000256" key="8">
    <source>
        <dbReference type="ARBA" id="ARBA00023014"/>
    </source>
</evidence>
<dbReference type="PANTHER" id="PTHR43286:SF1">
    <property type="entry name" value="ENDONUCLEASE III-LIKE PROTEIN 1"/>
    <property type="match status" value="1"/>
</dbReference>
<dbReference type="InterPro" id="IPR011257">
    <property type="entry name" value="DNA_glycosylase"/>
</dbReference>
<dbReference type="FunFam" id="1.10.1670.10:FF:000003">
    <property type="entry name" value="Endonuclease III homolog"/>
    <property type="match status" value="1"/>
</dbReference>
<proteinExistence type="inferred from homology"/>
<keyword evidence="2" id="KW-0004">4Fe-4S</keyword>
<evidence type="ECO:0000256" key="14">
    <source>
        <dbReference type="SAM" id="MobiDB-lite"/>
    </source>
</evidence>
<dbReference type="AlphaFoldDB" id="A0A6J2XGH9"/>
<dbReference type="GeneID" id="115878216"/>
<keyword evidence="3" id="KW-0479">Metal-binding</keyword>
<protein>
    <recommendedName>
        <fullName evidence="13">Endonuclease III homolog</fullName>
        <ecNumber evidence="13">3.2.2.-</ecNumber>
        <ecNumber evidence="13">4.2.99.18</ecNumber>
    </recommendedName>
    <alternativeName>
        <fullName evidence="13">Bifunctional DNA N-glycosylase/DNA-(apurinic or apyrimidinic site) lyase</fullName>
        <shortName evidence="13">DNA glycosylase/AP lyase</shortName>
    </alternativeName>
</protein>
<dbReference type="GO" id="GO:0005739">
    <property type="term" value="C:mitochondrion"/>
    <property type="evidence" value="ECO:0007669"/>
    <property type="project" value="UniProtKB-SubCell"/>
</dbReference>
<dbReference type="GO" id="GO:0006289">
    <property type="term" value="P:nucleotide-excision repair"/>
    <property type="evidence" value="ECO:0007669"/>
    <property type="project" value="TreeGrafter"/>
</dbReference>
<keyword evidence="11 13" id="KW-0326">Glycosidase</keyword>
<feature type="domain" description="HhH-GPD" evidence="15">
    <location>
        <begin position="148"/>
        <end position="296"/>
    </location>
</feature>
<evidence type="ECO:0000256" key="10">
    <source>
        <dbReference type="ARBA" id="ARBA00023239"/>
    </source>
</evidence>
<dbReference type="PANTHER" id="PTHR43286">
    <property type="entry name" value="ENDONUCLEASE III-LIKE PROTEIN 1"/>
    <property type="match status" value="1"/>
</dbReference>
<sequence length="332" mass="38027">MNKITVLYCDIMKSVKQVSPIQKRTRNAKQITNSDAQSEHSIDFAKFKPKSKKGLVHSDTSQNLEPDNNSSDKLIKTVKREHVKIEYDETSPSKMDKKCPPHWEVILENLKEMRKDFDAPVDSFVDSKKCPDEKPEVVRYQTLLSLMLSSQTKDPVTEAAMARLKDHGCTVENILNTSDEDLGKLIIPVSFWKTKVKYIKNTTEMLKQKYNGDIPKTAEELCKLSGVGPKMAHLCMKEAWGEITGIGVDTHVHRISNRLGWVNTKTPEETRKALESWLPFDLWWEANLLLVGFGQQRCQSLRPQCHTCLNKNLCPYGMKYIKDNSNSKKKKK</sequence>
<dbReference type="HAMAP" id="MF_03183">
    <property type="entry name" value="Endonuclease_III_Nth"/>
    <property type="match status" value="1"/>
</dbReference>